<proteinExistence type="predicted"/>
<gene>
    <name evidence="1" type="ORF">HNR61_001704</name>
</gene>
<sequence>MEEVVRQLRLAIHEARVAFDCIGIGEIERAQTSLITARTAMDAADTVLRHSLAGHPAEEVAAEGVAVLAAIAD</sequence>
<organism evidence="1 2">
    <name type="scientific">Actinomadura namibiensis</name>
    <dbReference type="NCBI Taxonomy" id="182080"/>
    <lineage>
        <taxon>Bacteria</taxon>
        <taxon>Bacillati</taxon>
        <taxon>Actinomycetota</taxon>
        <taxon>Actinomycetes</taxon>
        <taxon>Streptosporangiales</taxon>
        <taxon>Thermomonosporaceae</taxon>
        <taxon>Actinomadura</taxon>
    </lineage>
</organism>
<name>A0A7W3LL13_ACTNM</name>
<evidence type="ECO:0000313" key="1">
    <source>
        <dbReference type="EMBL" id="MBA8950091.1"/>
    </source>
</evidence>
<dbReference type="RefSeq" id="WP_246442363.1">
    <property type="nucleotide sequence ID" value="NZ_BAAALP010000031.1"/>
</dbReference>
<dbReference type="EMBL" id="JACJIA010000002">
    <property type="protein sequence ID" value="MBA8950091.1"/>
    <property type="molecule type" value="Genomic_DNA"/>
</dbReference>
<reference evidence="1 2" key="1">
    <citation type="submission" date="2020-08" db="EMBL/GenBank/DDBJ databases">
        <title>Genomic Encyclopedia of Type Strains, Phase IV (KMG-IV): sequencing the most valuable type-strain genomes for metagenomic binning, comparative biology and taxonomic classification.</title>
        <authorList>
            <person name="Goeker M."/>
        </authorList>
    </citation>
    <scope>NUCLEOTIDE SEQUENCE [LARGE SCALE GENOMIC DNA]</scope>
    <source>
        <strain evidence="1 2">DSM 44197</strain>
    </source>
</reference>
<comment type="caution">
    <text evidence="1">The sequence shown here is derived from an EMBL/GenBank/DDBJ whole genome shotgun (WGS) entry which is preliminary data.</text>
</comment>
<evidence type="ECO:0000313" key="2">
    <source>
        <dbReference type="Proteomes" id="UP000572680"/>
    </source>
</evidence>
<dbReference type="AlphaFoldDB" id="A0A7W3LL13"/>
<dbReference type="Proteomes" id="UP000572680">
    <property type="component" value="Unassembled WGS sequence"/>
</dbReference>
<protein>
    <submittedName>
        <fullName evidence="1">Uncharacterized protein</fullName>
    </submittedName>
</protein>
<accession>A0A7W3LL13</accession>
<keyword evidence="2" id="KW-1185">Reference proteome</keyword>